<dbReference type="GO" id="GO:0140359">
    <property type="term" value="F:ABC-type transporter activity"/>
    <property type="evidence" value="ECO:0007669"/>
    <property type="project" value="InterPro"/>
</dbReference>
<dbReference type="GO" id="GO:0043190">
    <property type="term" value="C:ATP-binding cassette (ABC) transporter complex"/>
    <property type="evidence" value="ECO:0007669"/>
    <property type="project" value="InterPro"/>
</dbReference>
<dbReference type="PANTHER" id="PTHR43229:SF2">
    <property type="entry name" value="NODULATION PROTEIN J"/>
    <property type="match status" value="1"/>
</dbReference>
<evidence type="ECO:0000256" key="2">
    <source>
        <dbReference type="ARBA" id="ARBA00022692"/>
    </source>
</evidence>
<dbReference type="PROSITE" id="PS51012">
    <property type="entry name" value="ABC_TM2"/>
    <property type="match status" value="1"/>
</dbReference>
<feature type="transmembrane region" description="Helical" evidence="5">
    <location>
        <begin position="138"/>
        <end position="158"/>
    </location>
</feature>
<dbReference type="PANTHER" id="PTHR43229">
    <property type="entry name" value="NODULATION PROTEIN J"/>
    <property type="match status" value="1"/>
</dbReference>
<accession>A0A6J7JBN8</accession>
<evidence type="ECO:0000256" key="5">
    <source>
        <dbReference type="SAM" id="Phobius"/>
    </source>
</evidence>
<evidence type="ECO:0000313" key="7">
    <source>
        <dbReference type="EMBL" id="CAB4940586.1"/>
    </source>
</evidence>
<dbReference type="PIRSF" id="PIRSF006648">
    <property type="entry name" value="DrrB"/>
    <property type="match status" value="1"/>
</dbReference>
<dbReference type="AlphaFoldDB" id="A0A6J7JBN8"/>
<dbReference type="EMBL" id="CAFBNF010000072">
    <property type="protein sequence ID" value="CAB4940586.1"/>
    <property type="molecule type" value="Genomic_DNA"/>
</dbReference>
<dbReference type="Pfam" id="PF01061">
    <property type="entry name" value="ABC2_membrane"/>
    <property type="match status" value="1"/>
</dbReference>
<comment type="subcellular location">
    <subcellularLocation>
        <location evidence="1">Membrane</location>
        <topology evidence="1">Multi-pass membrane protein</topology>
    </subcellularLocation>
</comment>
<feature type="transmembrane region" description="Helical" evidence="5">
    <location>
        <begin position="115"/>
        <end position="132"/>
    </location>
</feature>
<organism evidence="7">
    <name type="scientific">freshwater metagenome</name>
    <dbReference type="NCBI Taxonomy" id="449393"/>
    <lineage>
        <taxon>unclassified sequences</taxon>
        <taxon>metagenomes</taxon>
        <taxon>ecological metagenomes</taxon>
    </lineage>
</organism>
<feature type="domain" description="ABC transmembrane type-2" evidence="6">
    <location>
        <begin position="23"/>
        <end position="249"/>
    </location>
</feature>
<sequence>MELAPYVGVWTRELTVFRRYWGSTTFASIVEPTVYLLAFGFGLGALITSINGYSYIEFVGTGSVATAVLFASVFAGMFNTYIKRVYQKTYDGILATPVDVGELITAEALWIAAKAGVYGCAPLLVAMCFGLTPSWGMLAVPLIAFLTGLGFALMGQWLSGVVPSIDSFNYVTSALITPLFLVAGTFFPISGLPTWVQTLSQLNPLYHCVQLVRDAVFGWQPLADLWHVIALIIFAAIMRVLAVRRLERRLIQ</sequence>
<protein>
    <submittedName>
        <fullName evidence="7">Unannotated protein</fullName>
    </submittedName>
</protein>
<dbReference type="PRINTS" id="PR00164">
    <property type="entry name" value="ABC2TRNSPORT"/>
</dbReference>
<feature type="transmembrane region" description="Helical" evidence="5">
    <location>
        <begin position="62"/>
        <end position="82"/>
    </location>
</feature>
<dbReference type="InterPro" id="IPR000412">
    <property type="entry name" value="ABC_2_transport"/>
</dbReference>
<evidence type="ECO:0000259" key="6">
    <source>
        <dbReference type="PROSITE" id="PS51012"/>
    </source>
</evidence>
<keyword evidence="3 5" id="KW-1133">Transmembrane helix</keyword>
<evidence type="ECO:0000256" key="3">
    <source>
        <dbReference type="ARBA" id="ARBA00022989"/>
    </source>
</evidence>
<reference evidence="7" key="1">
    <citation type="submission" date="2020-05" db="EMBL/GenBank/DDBJ databases">
        <authorList>
            <person name="Chiriac C."/>
            <person name="Salcher M."/>
            <person name="Ghai R."/>
            <person name="Kavagutti S V."/>
        </authorList>
    </citation>
    <scope>NUCLEOTIDE SEQUENCE</scope>
</reference>
<evidence type="ECO:0000256" key="1">
    <source>
        <dbReference type="ARBA" id="ARBA00004141"/>
    </source>
</evidence>
<gene>
    <name evidence="7" type="ORF">UFOPK3773_00832</name>
</gene>
<proteinExistence type="predicted"/>
<keyword evidence="2 5" id="KW-0812">Transmembrane</keyword>
<evidence type="ECO:0000256" key="4">
    <source>
        <dbReference type="ARBA" id="ARBA00023136"/>
    </source>
</evidence>
<name>A0A6J7JBN8_9ZZZZ</name>
<dbReference type="InterPro" id="IPR051784">
    <property type="entry name" value="Nod_factor_ABC_transporter"/>
</dbReference>
<feature type="transmembrane region" description="Helical" evidence="5">
    <location>
        <begin position="225"/>
        <end position="242"/>
    </location>
</feature>
<feature type="transmembrane region" description="Helical" evidence="5">
    <location>
        <begin position="170"/>
        <end position="189"/>
    </location>
</feature>
<keyword evidence="4 5" id="KW-0472">Membrane</keyword>
<dbReference type="InterPro" id="IPR013525">
    <property type="entry name" value="ABC2_TM"/>
</dbReference>
<dbReference type="InterPro" id="IPR047817">
    <property type="entry name" value="ABC2_TM_bact-type"/>
</dbReference>